<dbReference type="InterPro" id="IPR042160">
    <property type="entry name" value="HD-Zip_IV"/>
</dbReference>
<dbReference type="Gene3D" id="1.10.10.60">
    <property type="entry name" value="Homeodomain-like"/>
    <property type="match status" value="1"/>
</dbReference>
<dbReference type="EMBL" id="OU466859">
    <property type="protein sequence ID" value="CAH2052620.1"/>
    <property type="molecule type" value="Genomic_DNA"/>
</dbReference>
<evidence type="ECO:0000313" key="7">
    <source>
        <dbReference type="Proteomes" id="UP000836841"/>
    </source>
</evidence>
<dbReference type="GO" id="GO:0003677">
    <property type="term" value="F:DNA binding"/>
    <property type="evidence" value="ECO:0007669"/>
    <property type="project" value="UniProtKB-UniRule"/>
</dbReference>
<gene>
    <name evidence="6" type="ORF">TAV2_LOCUS11214</name>
</gene>
<sequence length="205" mass="23355">TKMIVMVVVAHATNSILRYTVRKERRGFVIATLLNNSRDLKQCPHPGESQRHKLCKELNLELDQIKFWFQNKRTQSKAQNERSSNILLRRENDKIRCENEAMLEVLKNVLCPACGGPPFGRDERERNLQKLRLENAHDELANSVSKNKHQEKMVGSSASAERQQNVETCNSYRANPSNLLFEPASSLGPPTSQTIQTQPLSEMGE</sequence>
<feature type="DNA-binding region" description="Homeobox" evidence="2">
    <location>
        <begin position="21"/>
        <end position="80"/>
    </location>
</feature>
<dbReference type="InterPro" id="IPR009057">
    <property type="entry name" value="Homeodomain-like_sf"/>
</dbReference>
<keyword evidence="2 3" id="KW-0539">Nucleus</keyword>
<dbReference type="PANTHER" id="PTHR45654:SF63">
    <property type="entry name" value="HOMEOBOX-LEUCINE ZIPPER PROTEIN HDG8"/>
    <property type="match status" value="1"/>
</dbReference>
<feature type="compositionally biased region" description="Polar residues" evidence="4">
    <location>
        <begin position="188"/>
        <end position="205"/>
    </location>
</feature>
<reference evidence="6 7" key="1">
    <citation type="submission" date="2022-03" db="EMBL/GenBank/DDBJ databases">
        <authorList>
            <person name="Nunn A."/>
            <person name="Chopra R."/>
            <person name="Nunn A."/>
            <person name="Contreras Garrido A."/>
        </authorList>
    </citation>
    <scope>NUCLEOTIDE SEQUENCE [LARGE SCALE GENOMIC DNA]</scope>
</reference>
<evidence type="ECO:0000256" key="2">
    <source>
        <dbReference type="PROSITE-ProRule" id="PRU00108"/>
    </source>
</evidence>
<accession>A0AAU9RXN2</accession>
<keyword evidence="2 3" id="KW-0238">DNA-binding</keyword>
<feature type="domain" description="Homeobox" evidence="5">
    <location>
        <begin position="19"/>
        <end position="79"/>
    </location>
</feature>
<feature type="region of interest" description="Disordered" evidence="4">
    <location>
        <begin position="138"/>
        <end position="205"/>
    </location>
</feature>
<dbReference type="Proteomes" id="UP000836841">
    <property type="component" value="Chromosome 3"/>
</dbReference>
<keyword evidence="2 3" id="KW-0371">Homeobox</keyword>
<organism evidence="6 7">
    <name type="scientific">Thlaspi arvense</name>
    <name type="common">Field penny-cress</name>
    <dbReference type="NCBI Taxonomy" id="13288"/>
    <lineage>
        <taxon>Eukaryota</taxon>
        <taxon>Viridiplantae</taxon>
        <taxon>Streptophyta</taxon>
        <taxon>Embryophyta</taxon>
        <taxon>Tracheophyta</taxon>
        <taxon>Spermatophyta</taxon>
        <taxon>Magnoliopsida</taxon>
        <taxon>eudicotyledons</taxon>
        <taxon>Gunneridae</taxon>
        <taxon>Pentapetalae</taxon>
        <taxon>rosids</taxon>
        <taxon>malvids</taxon>
        <taxon>Brassicales</taxon>
        <taxon>Brassicaceae</taxon>
        <taxon>Thlaspideae</taxon>
        <taxon>Thlaspi</taxon>
    </lineage>
</organism>
<dbReference type="PROSITE" id="PS50071">
    <property type="entry name" value="HOMEOBOX_2"/>
    <property type="match status" value="1"/>
</dbReference>
<evidence type="ECO:0000256" key="3">
    <source>
        <dbReference type="RuleBase" id="RU000682"/>
    </source>
</evidence>
<dbReference type="Pfam" id="PF00046">
    <property type="entry name" value="Homeodomain"/>
    <property type="match status" value="1"/>
</dbReference>
<evidence type="ECO:0000259" key="5">
    <source>
        <dbReference type="PROSITE" id="PS50071"/>
    </source>
</evidence>
<dbReference type="SMART" id="SM00389">
    <property type="entry name" value="HOX"/>
    <property type="match status" value="1"/>
</dbReference>
<evidence type="ECO:0000256" key="1">
    <source>
        <dbReference type="ARBA" id="ARBA00004123"/>
    </source>
</evidence>
<evidence type="ECO:0000256" key="4">
    <source>
        <dbReference type="SAM" id="MobiDB-lite"/>
    </source>
</evidence>
<dbReference type="InterPro" id="IPR001356">
    <property type="entry name" value="HD"/>
</dbReference>
<dbReference type="AlphaFoldDB" id="A0AAU9RXN2"/>
<comment type="subcellular location">
    <subcellularLocation>
        <location evidence="1 2 3">Nucleus</location>
    </subcellularLocation>
</comment>
<protein>
    <recommendedName>
        <fullName evidence="5">Homeobox domain-containing protein</fullName>
    </recommendedName>
</protein>
<name>A0AAU9RXN2_THLAR</name>
<dbReference type="PANTHER" id="PTHR45654">
    <property type="entry name" value="HOMEOBOX-LEUCINE ZIPPER PROTEIN MERISTEM L1"/>
    <property type="match status" value="1"/>
</dbReference>
<feature type="non-terminal residue" evidence="6">
    <location>
        <position position="205"/>
    </location>
</feature>
<dbReference type="SUPFAM" id="SSF46689">
    <property type="entry name" value="Homeodomain-like"/>
    <property type="match status" value="1"/>
</dbReference>
<proteinExistence type="predicted"/>
<dbReference type="GO" id="GO:0005634">
    <property type="term" value="C:nucleus"/>
    <property type="evidence" value="ECO:0007669"/>
    <property type="project" value="UniProtKB-SubCell"/>
</dbReference>
<dbReference type="CDD" id="cd00086">
    <property type="entry name" value="homeodomain"/>
    <property type="match status" value="1"/>
</dbReference>
<feature type="compositionally biased region" description="Polar residues" evidence="4">
    <location>
        <begin position="156"/>
        <end position="178"/>
    </location>
</feature>
<keyword evidence="7" id="KW-1185">Reference proteome</keyword>
<evidence type="ECO:0000313" key="6">
    <source>
        <dbReference type="EMBL" id="CAH2052620.1"/>
    </source>
</evidence>